<organism evidence="4 5">
    <name type="scientific">Sphingomonas oligophenolica</name>
    <dbReference type="NCBI Taxonomy" id="301154"/>
    <lineage>
        <taxon>Bacteria</taxon>
        <taxon>Pseudomonadati</taxon>
        <taxon>Pseudomonadota</taxon>
        <taxon>Alphaproteobacteria</taxon>
        <taxon>Sphingomonadales</taxon>
        <taxon>Sphingomonadaceae</taxon>
        <taxon>Sphingomonas</taxon>
    </lineage>
</organism>
<dbReference type="EMBL" id="RCZK01000013">
    <property type="protein sequence ID" value="TPG09942.1"/>
    <property type="molecule type" value="Genomic_DNA"/>
</dbReference>
<reference evidence="4 5" key="1">
    <citation type="journal article" date="2019" name="Environ. Microbiol.">
        <title>Species interactions and distinct microbial communities in high Arctic permafrost affected cryosols are associated with the CH4 and CO2 gas fluxes.</title>
        <authorList>
            <person name="Altshuler I."/>
            <person name="Hamel J."/>
            <person name="Turney S."/>
            <person name="Magnuson E."/>
            <person name="Levesque R."/>
            <person name="Greer C."/>
            <person name="Whyte L.G."/>
        </authorList>
    </citation>
    <scope>NUCLEOTIDE SEQUENCE [LARGE SCALE GENOMIC DNA]</scope>
    <source>
        <strain evidence="4 5">S5.1</strain>
    </source>
</reference>
<evidence type="ECO:0000313" key="4">
    <source>
        <dbReference type="EMBL" id="TPG09942.1"/>
    </source>
</evidence>
<name>A0A502CB27_9SPHN</name>
<feature type="signal peptide" evidence="3">
    <location>
        <begin position="1"/>
        <end position="29"/>
    </location>
</feature>
<proteinExistence type="predicted"/>
<feature type="transmembrane region" description="Helical" evidence="2">
    <location>
        <begin position="168"/>
        <end position="187"/>
    </location>
</feature>
<keyword evidence="2" id="KW-1133">Transmembrane helix</keyword>
<evidence type="ECO:0000256" key="2">
    <source>
        <dbReference type="SAM" id="Phobius"/>
    </source>
</evidence>
<feature type="chain" id="PRO_5021335424" evidence="3">
    <location>
        <begin position="30"/>
        <end position="402"/>
    </location>
</feature>
<dbReference type="Proteomes" id="UP000318413">
    <property type="component" value="Unassembled WGS sequence"/>
</dbReference>
<dbReference type="RefSeq" id="WP_140872491.1">
    <property type="nucleotide sequence ID" value="NZ_RCZK01000013.1"/>
</dbReference>
<keyword evidence="5" id="KW-1185">Reference proteome</keyword>
<protein>
    <submittedName>
        <fullName evidence="4">Uncharacterized protein</fullName>
    </submittedName>
</protein>
<evidence type="ECO:0000256" key="3">
    <source>
        <dbReference type="SAM" id="SignalP"/>
    </source>
</evidence>
<comment type="caution">
    <text evidence="4">The sequence shown here is derived from an EMBL/GenBank/DDBJ whole genome shotgun (WGS) entry which is preliminary data.</text>
</comment>
<accession>A0A502CB27</accession>
<feature type="compositionally biased region" description="Low complexity" evidence="1">
    <location>
        <begin position="138"/>
        <end position="151"/>
    </location>
</feature>
<sequence length="402" mass="40979">MTMTRPSPRAMRHTVAALLSLAMAAPVAAQNQATPASTPTPTPLQRLNGYSLPPSSGATPRPTPGATPVPVPAPPVVALPTVQSTPTPAPTPIATPVPRVAPSRRPAVVATPAPSPTPAPTPGATANPAVEPAPAPVAPETTVAAPPTPVATPAAQPDLAAADQGSAWRWWLAALIVAALAFAAIMVGHRRRAATRIEAEPPVLVEPAPMPVNEPAPIAPMPLPPAVTPVGPATRASPAIDMVLRPGRAGLNLLSALVEGELVVTNHGPDAIDQVQIGVGLLSAHRGQDADLAAFFAAPPSRPAVPAFSLAPGESRAVRVVAATSRTAVQVMHAGNRPIFVPIVACLCRFVTQGDPYRAARAFAVGIERVDSAKLAPIWLDVPARMYDTVAARPHALPAGVV</sequence>
<feature type="compositionally biased region" description="Low complexity" evidence="1">
    <location>
        <begin position="30"/>
        <end position="39"/>
    </location>
</feature>
<evidence type="ECO:0000256" key="1">
    <source>
        <dbReference type="SAM" id="MobiDB-lite"/>
    </source>
</evidence>
<dbReference type="AlphaFoldDB" id="A0A502CB27"/>
<keyword evidence="2" id="KW-0812">Transmembrane</keyword>
<evidence type="ECO:0000313" key="5">
    <source>
        <dbReference type="Proteomes" id="UP000318413"/>
    </source>
</evidence>
<feature type="compositionally biased region" description="Pro residues" evidence="1">
    <location>
        <begin position="61"/>
        <end position="77"/>
    </location>
</feature>
<feature type="compositionally biased region" description="Low complexity" evidence="1">
    <location>
        <begin position="96"/>
        <end position="112"/>
    </location>
</feature>
<feature type="region of interest" description="Disordered" evidence="1">
    <location>
        <begin position="30"/>
        <end position="151"/>
    </location>
</feature>
<gene>
    <name evidence="4" type="ORF">EAH84_13230</name>
</gene>
<dbReference type="OrthoDB" id="7499632at2"/>
<keyword evidence="2" id="KW-0472">Membrane</keyword>
<keyword evidence="3" id="KW-0732">Signal</keyword>